<organism evidence="1 2">
    <name type="scientific">Smallanthus sonchifolius</name>
    <dbReference type="NCBI Taxonomy" id="185202"/>
    <lineage>
        <taxon>Eukaryota</taxon>
        <taxon>Viridiplantae</taxon>
        <taxon>Streptophyta</taxon>
        <taxon>Embryophyta</taxon>
        <taxon>Tracheophyta</taxon>
        <taxon>Spermatophyta</taxon>
        <taxon>Magnoliopsida</taxon>
        <taxon>eudicotyledons</taxon>
        <taxon>Gunneridae</taxon>
        <taxon>Pentapetalae</taxon>
        <taxon>asterids</taxon>
        <taxon>campanulids</taxon>
        <taxon>Asterales</taxon>
        <taxon>Asteraceae</taxon>
        <taxon>Asteroideae</taxon>
        <taxon>Heliantheae alliance</taxon>
        <taxon>Millerieae</taxon>
        <taxon>Smallanthus</taxon>
    </lineage>
</organism>
<name>A0ACB9JXQ4_9ASTR</name>
<dbReference type="EMBL" id="CM042019">
    <property type="protein sequence ID" value="KAI3824750.1"/>
    <property type="molecule type" value="Genomic_DNA"/>
</dbReference>
<reference evidence="1 2" key="2">
    <citation type="journal article" date="2022" name="Mol. Ecol. Resour.">
        <title>The genomes of chicory, endive, great burdock and yacon provide insights into Asteraceae paleo-polyploidization history and plant inulin production.</title>
        <authorList>
            <person name="Fan W."/>
            <person name="Wang S."/>
            <person name="Wang H."/>
            <person name="Wang A."/>
            <person name="Jiang F."/>
            <person name="Liu H."/>
            <person name="Zhao H."/>
            <person name="Xu D."/>
            <person name="Zhang Y."/>
        </authorList>
    </citation>
    <scope>NUCLEOTIDE SEQUENCE [LARGE SCALE GENOMIC DNA]</scope>
    <source>
        <strain evidence="2">cv. Yunnan</strain>
        <tissue evidence="1">Leaves</tissue>
    </source>
</reference>
<sequence>MERGFQSLLLTGKYGVVDCDFPITTSGEAYNNREMSYQTRSYEKSVLSSLNYPYDSSYDVPDGNIQSSKEYNKSRCFEMEEKLKRLKTEPSTELFNFIPTTVFNQLPELRSVELVNLEDRRLKQKFSPIETTANPTLTNFQLTANYFIPAPVQQLQPLRPPLPPPAKLSIREQAYRRRHTLSDKTRSLQKLLPVDRKMDMSTIFEETHKSDHSVPVEVIYFDFVTQMNCKEKLEDKVMAMLIDYENGGSSSLQLLELIDDIERMGLGYRFQTNITRVLSKLASINETEEEEEEDNLHVVSLKFRLLRQHGYSVSQDVLKRFKNTNDGLIECLHADVKVALSLYEASYLALEGELDLHEIKLFATKHLMNLNVANENGLINHALDVPLYHRMHRLQARWYIDAYGKLKDANQVLLELAILDFNMVQSAYHRDLQKASK</sequence>
<evidence type="ECO:0000313" key="2">
    <source>
        <dbReference type="Proteomes" id="UP001056120"/>
    </source>
</evidence>
<evidence type="ECO:0000313" key="1">
    <source>
        <dbReference type="EMBL" id="KAI3824750.1"/>
    </source>
</evidence>
<protein>
    <submittedName>
        <fullName evidence="1">Uncharacterized protein</fullName>
    </submittedName>
</protein>
<reference evidence="2" key="1">
    <citation type="journal article" date="2022" name="Mol. Ecol. Resour.">
        <title>The genomes of chicory, endive, great burdock and yacon provide insights into Asteraceae palaeo-polyploidization history and plant inulin production.</title>
        <authorList>
            <person name="Fan W."/>
            <person name="Wang S."/>
            <person name="Wang H."/>
            <person name="Wang A."/>
            <person name="Jiang F."/>
            <person name="Liu H."/>
            <person name="Zhao H."/>
            <person name="Xu D."/>
            <person name="Zhang Y."/>
        </authorList>
    </citation>
    <scope>NUCLEOTIDE SEQUENCE [LARGE SCALE GENOMIC DNA]</scope>
    <source>
        <strain evidence="2">cv. Yunnan</strain>
    </source>
</reference>
<proteinExistence type="predicted"/>
<gene>
    <name evidence="1" type="ORF">L1987_06221</name>
</gene>
<dbReference type="Proteomes" id="UP001056120">
    <property type="component" value="Linkage Group LG02"/>
</dbReference>
<keyword evidence="2" id="KW-1185">Reference proteome</keyword>
<accession>A0ACB9JXQ4</accession>
<comment type="caution">
    <text evidence="1">The sequence shown here is derived from an EMBL/GenBank/DDBJ whole genome shotgun (WGS) entry which is preliminary data.</text>
</comment>